<proteinExistence type="predicted"/>
<keyword evidence="2" id="KW-1185">Reference proteome</keyword>
<accession>A0A9P5ND99</accession>
<gene>
    <name evidence="1" type="ORF">CPB84DRAFT_1792942</name>
</gene>
<dbReference type="EMBL" id="JADNYJ010000144">
    <property type="protein sequence ID" value="KAF8879991.1"/>
    <property type="molecule type" value="Genomic_DNA"/>
</dbReference>
<organism evidence="1 2">
    <name type="scientific">Gymnopilus junonius</name>
    <name type="common">Spectacular rustgill mushroom</name>
    <name type="synonym">Gymnopilus spectabilis subsp. junonius</name>
    <dbReference type="NCBI Taxonomy" id="109634"/>
    <lineage>
        <taxon>Eukaryota</taxon>
        <taxon>Fungi</taxon>
        <taxon>Dikarya</taxon>
        <taxon>Basidiomycota</taxon>
        <taxon>Agaricomycotina</taxon>
        <taxon>Agaricomycetes</taxon>
        <taxon>Agaricomycetidae</taxon>
        <taxon>Agaricales</taxon>
        <taxon>Agaricineae</taxon>
        <taxon>Hymenogastraceae</taxon>
        <taxon>Gymnopilus</taxon>
    </lineage>
</organism>
<protein>
    <submittedName>
        <fullName evidence="1">Uncharacterized protein</fullName>
    </submittedName>
</protein>
<reference evidence="1" key="1">
    <citation type="submission" date="2020-11" db="EMBL/GenBank/DDBJ databases">
        <authorList>
            <consortium name="DOE Joint Genome Institute"/>
            <person name="Ahrendt S."/>
            <person name="Riley R."/>
            <person name="Andreopoulos W."/>
            <person name="LaButti K."/>
            <person name="Pangilinan J."/>
            <person name="Ruiz-duenas F.J."/>
            <person name="Barrasa J.M."/>
            <person name="Sanchez-Garcia M."/>
            <person name="Camarero S."/>
            <person name="Miyauchi S."/>
            <person name="Serrano A."/>
            <person name="Linde D."/>
            <person name="Babiker R."/>
            <person name="Drula E."/>
            <person name="Ayuso-Fernandez I."/>
            <person name="Pacheco R."/>
            <person name="Padilla G."/>
            <person name="Ferreira P."/>
            <person name="Barriuso J."/>
            <person name="Kellner H."/>
            <person name="Castanera R."/>
            <person name="Alfaro M."/>
            <person name="Ramirez L."/>
            <person name="Pisabarro A.G."/>
            <person name="Kuo A."/>
            <person name="Tritt A."/>
            <person name="Lipzen A."/>
            <person name="He G."/>
            <person name="Yan M."/>
            <person name="Ng V."/>
            <person name="Cullen D."/>
            <person name="Martin F."/>
            <person name="Rosso M.-N."/>
            <person name="Henrissat B."/>
            <person name="Hibbett D."/>
            <person name="Martinez A.T."/>
            <person name="Grigoriev I.V."/>
        </authorList>
    </citation>
    <scope>NUCLEOTIDE SEQUENCE</scope>
    <source>
        <strain evidence="1">AH 44721</strain>
    </source>
</reference>
<dbReference type="AlphaFoldDB" id="A0A9P5ND99"/>
<evidence type="ECO:0000313" key="1">
    <source>
        <dbReference type="EMBL" id="KAF8879991.1"/>
    </source>
</evidence>
<comment type="caution">
    <text evidence="1">The sequence shown here is derived from an EMBL/GenBank/DDBJ whole genome shotgun (WGS) entry which is preliminary data.</text>
</comment>
<dbReference type="Proteomes" id="UP000724874">
    <property type="component" value="Unassembled WGS sequence"/>
</dbReference>
<name>A0A9P5ND99_GYMJU</name>
<evidence type="ECO:0000313" key="2">
    <source>
        <dbReference type="Proteomes" id="UP000724874"/>
    </source>
</evidence>
<sequence length="89" mass="10075">MRCYRLLFGLHQLSLRIQCALGTLAPWYATWSWDVVASMPLTLRVISAVSAVYCSPESTCSTTLSDSKLMCSEVSERQEHDEDCQQRRG</sequence>